<dbReference type="EMBL" id="SDHY01000002">
    <property type="protein sequence ID" value="RXK50711.1"/>
    <property type="molecule type" value="Genomic_DNA"/>
</dbReference>
<evidence type="ECO:0000256" key="1">
    <source>
        <dbReference type="SAM" id="MobiDB-lite"/>
    </source>
</evidence>
<gene>
    <name evidence="2" type="ORF">ESB04_03425</name>
</gene>
<feature type="compositionally biased region" description="Basic and acidic residues" evidence="1">
    <location>
        <begin position="38"/>
        <end position="48"/>
    </location>
</feature>
<evidence type="ECO:0000313" key="3">
    <source>
        <dbReference type="Proteomes" id="UP000289455"/>
    </source>
</evidence>
<sequence>MASDRIDLAELYKFDEIYWIPADRSSQPSEADSPVVMEKQEVQPEQEAKPSIPDSPVEPLNIREESKVKEPQGPGLQASLMDEEKVTKPSNSSERPNLASITCQLLIVGKINATEKERLQLVLSAAPVSLSTADWQVLEPVEDMSVEELVRETQASYYLFLGEQAPAWKETLVEAQIKSIANKSVFYFPRLISSLKDSEKPLKLAFWNAMKEMVRNGK</sequence>
<reference evidence="2 3" key="1">
    <citation type="submission" date="2019-01" db="EMBL/GenBank/DDBJ databases">
        <title>Cytophagaceae bacterium strain CAR-16.</title>
        <authorList>
            <person name="Chen W.-M."/>
        </authorList>
    </citation>
    <scope>NUCLEOTIDE SEQUENCE [LARGE SCALE GENOMIC DNA]</scope>
    <source>
        <strain evidence="2 3">CAR-16</strain>
    </source>
</reference>
<feature type="region of interest" description="Disordered" evidence="1">
    <location>
        <begin position="24"/>
        <end position="96"/>
    </location>
</feature>
<dbReference type="OrthoDB" id="9939807at2"/>
<feature type="compositionally biased region" description="Basic and acidic residues" evidence="1">
    <location>
        <begin position="61"/>
        <end position="70"/>
    </location>
</feature>
<dbReference type="RefSeq" id="WP_129026299.1">
    <property type="nucleotide sequence ID" value="NZ_SDHY01000002.1"/>
</dbReference>
<protein>
    <submittedName>
        <fullName evidence="2">Uncharacterized protein</fullName>
    </submittedName>
</protein>
<organism evidence="2 3">
    <name type="scientific">Aquirufa rosea</name>
    <dbReference type="NCBI Taxonomy" id="2509241"/>
    <lineage>
        <taxon>Bacteria</taxon>
        <taxon>Pseudomonadati</taxon>
        <taxon>Bacteroidota</taxon>
        <taxon>Cytophagia</taxon>
        <taxon>Cytophagales</taxon>
        <taxon>Flectobacillaceae</taxon>
        <taxon>Aquirufa</taxon>
    </lineage>
</organism>
<evidence type="ECO:0000313" key="2">
    <source>
        <dbReference type="EMBL" id="RXK50711.1"/>
    </source>
</evidence>
<proteinExistence type="predicted"/>
<dbReference type="Proteomes" id="UP000289455">
    <property type="component" value="Unassembled WGS sequence"/>
</dbReference>
<dbReference type="AlphaFoldDB" id="A0A4V1M5K4"/>
<accession>A0A4V1M5K4</accession>
<keyword evidence="3" id="KW-1185">Reference proteome</keyword>
<name>A0A4V1M5K4_9BACT</name>
<comment type="caution">
    <text evidence="2">The sequence shown here is derived from an EMBL/GenBank/DDBJ whole genome shotgun (WGS) entry which is preliminary data.</text>
</comment>